<evidence type="ECO:0000256" key="4">
    <source>
        <dbReference type="ARBA" id="ARBA00022795"/>
    </source>
</evidence>
<proteinExistence type="inferred from homology"/>
<name>A0A5R9PEG0_9GAMM</name>
<dbReference type="GO" id="GO:0005829">
    <property type="term" value="C:cytosol"/>
    <property type="evidence" value="ECO:0007669"/>
    <property type="project" value="UniProtKB-SubCell"/>
</dbReference>
<gene>
    <name evidence="7" type="primary">fliS</name>
    <name evidence="7" type="ORF">E5S66_10780</name>
</gene>
<evidence type="ECO:0000313" key="8">
    <source>
        <dbReference type="Proteomes" id="UP000308508"/>
    </source>
</evidence>
<accession>A0A5R9PEG0</accession>
<keyword evidence="4 6" id="KW-1005">Bacterial flagellum biogenesis</keyword>
<sequence length="130" mass="14000">MNARTSAQHYRQTAVSSAVLDASPHRLVSLMLAGVRERLKLASACMEIGDLPRKGQAISEASLIISELDGSLDHAAGGEIADGLAALYDYSQRRLTEANLNNDVAVVQEVDGLIADIESAWQQIDPERAR</sequence>
<keyword evidence="7" id="KW-0282">Flagellum</keyword>
<evidence type="ECO:0000256" key="2">
    <source>
        <dbReference type="ARBA" id="ARBA00008787"/>
    </source>
</evidence>
<dbReference type="PANTHER" id="PTHR34773">
    <property type="entry name" value="FLAGELLAR SECRETION CHAPERONE FLIS"/>
    <property type="match status" value="1"/>
</dbReference>
<evidence type="ECO:0000313" key="7">
    <source>
        <dbReference type="EMBL" id="TLX21413.1"/>
    </source>
</evidence>
<organism evidence="7 8">
    <name type="scientific">Thermomonas fusca</name>
    <dbReference type="NCBI Taxonomy" id="215690"/>
    <lineage>
        <taxon>Bacteria</taxon>
        <taxon>Pseudomonadati</taxon>
        <taxon>Pseudomonadota</taxon>
        <taxon>Gammaproteobacteria</taxon>
        <taxon>Lysobacterales</taxon>
        <taxon>Lysobacteraceae</taxon>
        <taxon>Thermomonas</taxon>
    </lineage>
</organism>
<evidence type="ECO:0000256" key="5">
    <source>
        <dbReference type="ARBA" id="ARBA00023186"/>
    </source>
</evidence>
<dbReference type="GO" id="GO:0044780">
    <property type="term" value="P:bacterial-type flagellum assembly"/>
    <property type="evidence" value="ECO:0007669"/>
    <property type="project" value="InterPro"/>
</dbReference>
<evidence type="ECO:0000256" key="3">
    <source>
        <dbReference type="ARBA" id="ARBA00022490"/>
    </source>
</evidence>
<dbReference type="STRING" id="1123377.GCA_000423885_01704"/>
<keyword evidence="5" id="KW-0143">Chaperone</keyword>
<dbReference type="PIRSF" id="PIRSF039090">
    <property type="entry name" value="Flis"/>
    <property type="match status" value="1"/>
</dbReference>
<comment type="similarity">
    <text evidence="2 6">Belongs to the FliS family.</text>
</comment>
<dbReference type="InterPro" id="IPR003713">
    <property type="entry name" value="FliS"/>
</dbReference>
<dbReference type="SUPFAM" id="SSF101116">
    <property type="entry name" value="Flagellar export chaperone FliS"/>
    <property type="match status" value="1"/>
</dbReference>
<dbReference type="Proteomes" id="UP000308508">
    <property type="component" value="Unassembled WGS sequence"/>
</dbReference>
<dbReference type="GO" id="GO:0071973">
    <property type="term" value="P:bacterial-type flagellum-dependent cell motility"/>
    <property type="evidence" value="ECO:0007669"/>
    <property type="project" value="TreeGrafter"/>
</dbReference>
<evidence type="ECO:0000256" key="6">
    <source>
        <dbReference type="PIRNR" id="PIRNR039090"/>
    </source>
</evidence>
<keyword evidence="7" id="KW-0966">Cell projection</keyword>
<keyword evidence="7" id="KW-0969">Cilium</keyword>
<keyword evidence="8" id="KW-1185">Reference proteome</keyword>
<evidence type="ECO:0000256" key="1">
    <source>
        <dbReference type="ARBA" id="ARBA00004514"/>
    </source>
</evidence>
<dbReference type="RefSeq" id="WP_138349201.1">
    <property type="nucleotide sequence ID" value="NZ_SROY01000004.1"/>
</dbReference>
<dbReference type="CDD" id="cd16098">
    <property type="entry name" value="FliS"/>
    <property type="match status" value="1"/>
</dbReference>
<dbReference type="AlphaFoldDB" id="A0A5R9PEG0"/>
<dbReference type="Pfam" id="PF02561">
    <property type="entry name" value="FliS"/>
    <property type="match status" value="1"/>
</dbReference>
<protein>
    <recommendedName>
        <fullName evidence="6">Flagellar secretion chaperone FliS</fullName>
    </recommendedName>
</protein>
<comment type="subcellular location">
    <subcellularLocation>
        <location evidence="1 6">Cytoplasm</location>
        <location evidence="1 6">Cytosol</location>
    </subcellularLocation>
</comment>
<dbReference type="Gene3D" id="1.20.120.340">
    <property type="entry name" value="Flagellar protein FliS"/>
    <property type="match status" value="1"/>
</dbReference>
<dbReference type="NCBIfam" id="TIGR00208">
    <property type="entry name" value="fliS"/>
    <property type="match status" value="1"/>
</dbReference>
<reference evidence="7 8" key="1">
    <citation type="submission" date="2019-04" db="EMBL/GenBank/DDBJ databases">
        <authorList>
            <person name="Grouzdev D.S."/>
            <person name="Nazina T.N."/>
        </authorList>
    </citation>
    <scope>NUCLEOTIDE SEQUENCE [LARGE SCALE GENOMIC DNA]</scope>
    <source>
        <strain evidence="7 8">SHC 3-19</strain>
    </source>
</reference>
<dbReference type="InterPro" id="IPR036584">
    <property type="entry name" value="FliS_sf"/>
</dbReference>
<dbReference type="PANTHER" id="PTHR34773:SF1">
    <property type="entry name" value="FLAGELLAR SECRETION CHAPERONE FLIS"/>
    <property type="match status" value="1"/>
</dbReference>
<dbReference type="EMBL" id="SROY01000004">
    <property type="protein sequence ID" value="TLX21413.1"/>
    <property type="molecule type" value="Genomic_DNA"/>
</dbReference>
<keyword evidence="3 6" id="KW-0963">Cytoplasm</keyword>
<comment type="caution">
    <text evidence="7">The sequence shown here is derived from an EMBL/GenBank/DDBJ whole genome shotgun (WGS) entry which is preliminary data.</text>
</comment>